<evidence type="ECO:0000313" key="1">
    <source>
        <dbReference type="EMBL" id="MCZ4243569.1"/>
    </source>
</evidence>
<dbReference type="Proteomes" id="UP001144347">
    <property type="component" value="Unassembled WGS sequence"/>
</dbReference>
<protein>
    <submittedName>
        <fullName evidence="1">Uncharacterized protein</fullName>
    </submittedName>
</protein>
<organism evidence="1 2">
    <name type="scientific">Pedobacter punctiformis</name>
    <dbReference type="NCBI Taxonomy" id="3004097"/>
    <lineage>
        <taxon>Bacteria</taxon>
        <taxon>Pseudomonadati</taxon>
        <taxon>Bacteroidota</taxon>
        <taxon>Sphingobacteriia</taxon>
        <taxon>Sphingobacteriales</taxon>
        <taxon>Sphingobacteriaceae</taxon>
        <taxon>Pedobacter</taxon>
    </lineage>
</organism>
<sequence length="115" mass="13377">MEPTFKSLYHLENDTISVIEIERTDLPATAEIYERYQWLKFVKLTNELTPLLFVSMKADEEEQERTFEGAYLRFNNHEGTFREEGNAEQVLINNTANGVSKITGKQIAAYLKKEK</sequence>
<dbReference type="EMBL" id="JAPWGM010000002">
    <property type="protein sequence ID" value="MCZ4243569.1"/>
    <property type="molecule type" value="Genomic_DNA"/>
</dbReference>
<dbReference type="RefSeq" id="WP_269426649.1">
    <property type="nucleotide sequence ID" value="NZ_JAPWGM010000002.1"/>
</dbReference>
<keyword evidence="2" id="KW-1185">Reference proteome</keyword>
<comment type="caution">
    <text evidence="1">The sequence shown here is derived from an EMBL/GenBank/DDBJ whole genome shotgun (WGS) entry which is preliminary data.</text>
</comment>
<accession>A0ABT4L9T1</accession>
<gene>
    <name evidence="1" type="ORF">O0955_06070</name>
</gene>
<name>A0ABT4L9T1_9SPHI</name>
<evidence type="ECO:0000313" key="2">
    <source>
        <dbReference type="Proteomes" id="UP001144347"/>
    </source>
</evidence>
<proteinExistence type="predicted"/>
<reference evidence="1" key="1">
    <citation type="submission" date="2022-12" db="EMBL/GenBank/DDBJ databases">
        <title>Genome sequence of HCMS5-2.</title>
        <authorList>
            <person name="Woo H."/>
        </authorList>
    </citation>
    <scope>NUCLEOTIDE SEQUENCE</scope>
    <source>
        <strain evidence="1">HCMS5-2</strain>
    </source>
</reference>